<dbReference type="PANTHER" id="PTHR45766:SF6">
    <property type="entry name" value="SWI_SNF-RELATED MATRIX-ASSOCIATED ACTIN-DEPENDENT REGULATOR OF CHROMATIN SUBFAMILY A-LIKE PROTEIN 1"/>
    <property type="match status" value="1"/>
</dbReference>
<dbReference type="InterPro" id="IPR027417">
    <property type="entry name" value="P-loop_NTPase"/>
</dbReference>
<dbReference type="PROSITE" id="PS51194">
    <property type="entry name" value="HELICASE_CTER"/>
    <property type="match status" value="1"/>
</dbReference>
<dbReference type="InterPro" id="IPR038718">
    <property type="entry name" value="SNF2-like_sf"/>
</dbReference>
<keyword evidence="2 7" id="KW-0378">Hydrolase</keyword>
<dbReference type="RefSeq" id="WP_106005646.1">
    <property type="nucleotide sequence ID" value="NZ_CP136419.1"/>
</dbReference>
<evidence type="ECO:0000256" key="3">
    <source>
        <dbReference type="ARBA" id="ARBA00022806"/>
    </source>
</evidence>
<protein>
    <submittedName>
        <fullName evidence="7">RNA polymerase-associated protein RapA</fullName>
        <ecNumber evidence="7">3.6.4.-</ecNumber>
    </submittedName>
</protein>
<keyword evidence="4" id="KW-0067">ATP-binding</keyword>
<accession>A0A2T0AQF3</accession>
<evidence type="ECO:0000259" key="6">
    <source>
        <dbReference type="PROSITE" id="PS51194"/>
    </source>
</evidence>
<dbReference type="SMART" id="SM00490">
    <property type="entry name" value="HELICc"/>
    <property type="match status" value="1"/>
</dbReference>
<feature type="domain" description="Helicase ATP-binding" evidence="5">
    <location>
        <begin position="109"/>
        <end position="286"/>
    </location>
</feature>
<dbReference type="GO" id="GO:0005524">
    <property type="term" value="F:ATP binding"/>
    <property type="evidence" value="ECO:0007669"/>
    <property type="project" value="UniProtKB-KW"/>
</dbReference>
<dbReference type="CDD" id="cd18011">
    <property type="entry name" value="DEXDc_RapA"/>
    <property type="match status" value="1"/>
</dbReference>
<feature type="domain" description="Helicase C-terminal" evidence="6">
    <location>
        <begin position="470"/>
        <end position="633"/>
    </location>
</feature>
<dbReference type="SUPFAM" id="SSF52540">
    <property type="entry name" value="P-loop containing nucleoside triphosphate hydrolases"/>
    <property type="match status" value="1"/>
</dbReference>
<dbReference type="InterPro" id="IPR000330">
    <property type="entry name" value="SNF2_N"/>
</dbReference>
<dbReference type="Gene3D" id="3.40.50.10810">
    <property type="entry name" value="Tandem AAA-ATPase domain"/>
    <property type="match status" value="1"/>
</dbReference>
<dbReference type="EMBL" id="PVXM01000043">
    <property type="protein sequence ID" value="PRR71265.1"/>
    <property type="molecule type" value="Genomic_DNA"/>
</dbReference>
<evidence type="ECO:0000256" key="4">
    <source>
        <dbReference type="ARBA" id="ARBA00022840"/>
    </source>
</evidence>
<dbReference type="PANTHER" id="PTHR45766">
    <property type="entry name" value="DNA ANNEALING HELICASE AND ENDONUCLEASE ZRANB3 FAMILY MEMBER"/>
    <property type="match status" value="1"/>
</dbReference>
<dbReference type="Pfam" id="PF00176">
    <property type="entry name" value="SNF2-rel_dom"/>
    <property type="match status" value="1"/>
</dbReference>
<evidence type="ECO:0000256" key="1">
    <source>
        <dbReference type="ARBA" id="ARBA00022741"/>
    </source>
</evidence>
<proteinExistence type="predicted"/>
<dbReference type="GO" id="GO:0016787">
    <property type="term" value="F:hydrolase activity"/>
    <property type="evidence" value="ECO:0007669"/>
    <property type="project" value="UniProtKB-KW"/>
</dbReference>
<name>A0A2T0AQF3_9FIRM</name>
<dbReference type="Proteomes" id="UP000238415">
    <property type="component" value="Unassembled WGS sequence"/>
</dbReference>
<dbReference type="EC" id="3.6.4.-" evidence="7"/>
<dbReference type="OrthoDB" id="9814088at2"/>
<organism evidence="7 8">
    <name type="scientific">Neomoorella humiferrea</name>
    <dbReference type="NCBI Taxonomy" id="676965"/>
    <lineage>
        <taxon>Bacteria</taxon>
        <taxon>Bacillati</taxon>
        <taxon>Bacillota</taxon>
        <taxon>Clostridia</taxon>
        <taxon>Neomoorellales</taxon>
        <taxon>Neomoorellaceae</taxon>
        <taxon>Neomoorella</taxon>
    </lineage>
</organism>
<dbReference type="Pfam" id="PF00271">
    <property type="entry name" value="Helicase_C"/>
    <property type="match status" value="1"/>
</dbReference>
<dbReference type="SMART" id="SM00487">
    <property type="entry name" value="DEXDc"/>
    <property type="match status" value="1"/>
</dbReference>
<dbReference type="InterPro" id="IPR049730">
    <property type="entry name" value="SNF2/RAD54-like_C"/>
</dbReference>
<dbReference type="Gene3D" id="3.40.50.300">
    <property type="entry name" value="P-loop containing nucleotide triphosphate hydrolases"/>
    <property type="match status" value="1"/>
</dbReference>
<dbReference type="PROSITE" id="PS51192">
    <property type="entry name" value="HELICASE_ATP_BIND_1"/>
    <property type="match status" value="1"/>
</dbReference>
<reference evidence="7 8" key="1">
    <citation type="submission" date="2018-03" db="EMBL/GenBank/DDBJ databases">
        <title>Genome sequence of Moorella humiferrea DSM 23265.</title>
        <authorList>
            <person name="Poehlein A."/>
            <person name="Daniel R."/>
        </authorList>
    </citation>
    <scope>NUCLEOTIDE SEQUENCE [LARGE SCALE GENOMIC DNA]</scope>
    <source>
        <strain evidence="7 8">DSM 23265</strain>
    </source>
</reference>
<evidence type="ECO:0000313" key="8">
    <source>
        <dbReference type="Proteomes" id="UP000238415"/>
    </source>
</evidence>
<keyword evidence="1" id="KW-0547">Nucleotide-binding</keyword>
<gene>
    <name evidence="7" type="primary">rapA_2</name>
    <name evidence="7" type="ORF">MOHU_16910</name>
</gene>
<dbReference type="GO" id="GO:0004386">
    <property type="term" value="F:helicase activity"/>
    <property type="evidence" value="ECO:0007669"/>
    <property type="project" value="UniProtKB-KW"/>
</dbReference>
<evidence type="ECO:0000259" key="5">
    <source>
        <dbReference type="PROSITE" id="PS51192"/>
    </source>
</evidence>
<comment type="caution">
    <text evidence="7">The sequence shown here is derived from an EMBL/GenBank/DDBJ whole genome shotgun (WGS) entry which is preliminary data.</text>
</comment>
<evidence type="ECO:0000313" key="7">
    <source>
        <dbReference type="EMBL" id="PRR71265.1"/>
    </source>
</evidence>
<sequence>MIKFSPGSIVRCREREWVVLPSVDEELLLLRSLGGSEDEVTGIYLPLNAEIVEPASFPPPDLRQSGDATAARLLWQAARLNLRSGAGPFRSLGHLQVRPRPYQIVPLLMALRLDPVRLLIADDVGVGKTIEAGLIARELLDRGEIRRVAVICPPYLCEQWQQELASKFNLQAVVIRSGTVAQLERGIPLGNTSIFEYYPHFVASVDFIKSERYRASFLLHCPDLVIVDEAHTCAQPAAKQAAQQQRHELLRELASHPGRHLILLTATPHSGVEESFQSLLALLKPQFASFNLQALSEKNRAELARHLVQRRRADVKKWLGEDTPFPERDSLEEVYDLSPDYMSLFKDVYSFAGEIVRSGETLSGWRQRLRYWTALALLRCVMSSPAAAEAALLERVRHLEEKDALGEEDEDLFTRYVYDPAAEEVAIDVAPARVVDEGEAVLPENERRRLRSFARRAAALKGDKDNKVARLAEIIDRLLSEGYHPIVYCRYIATSDYVVEELKRRLGPKWPDLQVISVTGELAEEERQERVRELAAQKQRVLVATDCLSEGINLQEHFNAVVHYDLPWNPNRLEQREGRVDRFGQTAARVKTVLLYGRDNPVDGAVLEVLIRKAVQIRRTLGISVPVPVDSETVMEAVLKSLFLHTRPVQEIQQLTIFDLAPELPQVHRAWDQAVERERESRTRFAQHAIHPEEVLQELQETDAVLGDQRAVESFIVAACERLGAPIRREKGGWLLDPSPLPLSIRERLGASGLLRLSFDSPAPEGFVFVGRNHPLTGALAEYLFNSALDPAGDGQIIARSGVIRTTLVPRRTTLLLLRLRYLLEASNQAAPLLAEEVVVAGWRGRPGQLERLEQEEALRLLEHSRPEANVSTEERMRILQETAGWLEELSSLLQDLAQERALKLHQAHRRVRRITREGRLVVRPQLPPDILGIYVLMPVPKGVAAR</sequence>
<dbReference type="InterPro" id="IPR014001">
    <property type="entry name" value="Helicase_ATP-bd"/>
</dbReference>
<dbReference type="InterPro" id="IPR001650">
    <property type="entry name" value="Helicase_C-like"/>
</dbReference>
<dbReference type="AlphaFoldDB" id="A0A2T0AQF3"/>
<keyword evidence="3" id="KW-0347">Helicase</keyword>
<evidence type="ECO:0000256" key="2">
    <source>
        <dbReference type="ARBA" id="ARBA00022801"/>
    </source>
</evidence>
<dbReference type="CDD" id="cd18793">
    <property type="entry name" value="SF2_C_SNF"/>
    <property type="match status" value="1"/>
</dbReference>
<dbReference type="InterPro" id="IPR057342">
    <property type="entry name" value="DEXDc_RapA"/>
</dbReference>
<keyword evidence="8" id="KW-1185">Reference proteome</keyword>